<dbReference type="FunFam" id="3.40.30.10:FF:000035">
    <property type="entry name" value="hematopoietic prostaglandin D synthase"/>
    <property type="match status" value="1"/>
</dbReference>
<comment type="caution">
    <text evidence="7">The sequence shown here is derived from an EMBL/GenBank/DDBJ whole genome shotgun (WGS) entry which is preliminary data.</text>
</comment>
<dbReference type="InterPro" id="IPR036282">
    <property type="entry name" value="Glutathione-S-Trfase_C_sf"/>
</dbReference>
<evidence type="ECO:0000256" key="3">
    <source>
        <dbReference type="ARBA" id="ARBA00038317"/>
    </source>
</evidence>
<evidence type="ECO:0000313" key="8">
    <source>
        <dbReference type="Proteomes" id="UP001372834"/>
    </source>
</evidence>
<feature type="domain" description="GST C-terminal" evidence="6">
    <location>
        <begin position="82"/>
        <end position="204"/>
    </location>
</feature>
<evidence type="ECO:0000256" key="4">
    <source>
        <dbReference type="ARBA" id="ARBA00047960"/>
    </source>
</evidence>
<gene>
    <name evidence="7" type="ORF">RUM43_001537</name>
</gene>
<dbReference type="GO" id="GO:0004602">
    <property type="term" value="F:glutathione peroxidase activity"/>
    <property type="evidence" value="ECO:0007669"/>
    <property type="project" value="UniProtKB-ARBA"/>
</dbReference>
<dbReference type="CDD" id="cd03192">
    <property type="entry name" value="GST_C_Sigma_like"/>
    <property type="match status" value="1"/>
</dbReference>
<name>A0AAN8SGF3_POLSC</name>
<dbReference type="EC" id="2.5.1.18" evidence="1"/>
<dbReference type="GO" id="GO:0004364">
    <property type="term" value="F:glutathione transferase activity"/>
    <property type="evidence" value="ECO:0007669"/>
    <property type="project" value="UniProtKB-EC"/>
</dbReference>
<dbReference type="Pfam" id="PF14497">
    <property type="entry name" value="GST_C_3"/>
    <property type="match status" value="1"/>
</dbReference>
<dbReference type="AlphaFoldDB" id="A0AAN8SGF3"/>
<dbReference type="InterPro" id="IPR040079">
    <property type="entry name" value="Glutathione_S-Trfase"/>
</dbReference>
<keyword evidence="2" id="KW-0808">Transferase</keyword>
<dbReference type="InterPro" id="IPR004045">
    <property type="entry name" value="Glutathione_S-Trfase_N"/>
</dbReference>
<evidence type="ECO:0000256" key="1">
    <source>
        <dbReference type="ARBA" id="ARBA00012452"/>
    </source>
</evidence>
<dbReference type="Pfam" id="PF02798">
    <property type="entry name" value="GST_N"/>
    <property type="match status" value="1"/>
</dbReference>
<evidence type="ECO:0000313" key="7">
    <source>
        <dbReference type="EMBL" id="KAK6645261.1"/>
    </source>
</evidence>
<evidence type="ECO:0000256" key="2">
    <source>
        <dbReference type="ARBA" id="ARBA00022679"/>
    </source>
</evidence>
<dbReference type="SFLD" id="SFLDS00019">
    <property type="entry name" value="Glutathione_Transferase_(cytos"/>
    <property type="match status" value="1"/>
</dbReference>
<dbReference type="EMBL" id="JAWJWE010000001">
    <property type="protein sequence ID" value="KAK6645261.1"/>
    <property type="molecule type" value="Genomic_DNA"/>
</dbReference>
<dbReference type="GO" id="GO:0006749">
    <property type="term" value="P:glutathione metabolic process"/>
    <property type="evidence" value="ECO:0007669"/>
    <property type="project" value="TreeGrafter"/>
</dbReference>
<comment type="similarity">
    <text evidence="3">Belongs to the GST superfamily. Sigma family.</text>
</comment>
<reference evidence="7 8" key="1">
    <citation type="submission" date="2023-10" db="EMBL/GenBank/DDBJ databases">
        <title>Genomes of two closely related lineages of the louse Polyplax serrata with different host specificities.</title>
        <authorList>
            <person name="Martinu J."/>
            <person name="Tarabai H."/>
            <person name="Stefka J."/>
            <person name="Hypsa V."/>
        </authorList>
    </citation>
    <scope>NUCLEOTIDE SEQUENCE [LARGE SCALE GENOMIC DNA]</scope>
    <source>
        <strain evidence="7">HR10_N</strain>
    </source>
</reference>
<dbReference type="CDD" id="cd03039">
    <property type="entry name" value="GST_N_Sigma_like"/>
    <property type="match status" value="1"/>
</dbReference>
<dbReference type="PROSITE" id="PS50405">
    <property type="entry name" value="GST_CTER"/>
    <property type="match status" value="1"/>
</dbReference>
<dbReference type="InterPro" id="IPR004046">
    <property type="entry name" value="GST_C"/>
</dbReference>
<dbReference type="Gene3D" id="3.40.30.10">
    <property type="entry name" value="Glutaredoxin"/>
    <property type="match status" value="1"/>
</dbReference>
<dbReference type="InterPro" id="IPR050213">
    <property type="entry name" value="GST_superfamily"/>
</dbReference>
<dbReference type="FunFam" id="1.20.1050.10:FF:000030">
    <property type="entry name" value="Glutathione S-transferase S1"/>
    <property type="match status" value="1"/>
</dbReference>
<proteinExistence type="inferred from homology"/>
<evidence type="ECO:0000259" key="5">
    <source>
        <dbReference type="PROSITE" id="PS50404"/>
    </source>
</evidence>
<sequence length="204" mass="23779">MSPKYKLIYFPLTALGEPIRFLLSYGNLDFEDFRFKREEWPQLKPSMPFGKTPVLEIDGKQTHQSAAICRYLAKQLNLVGKNDWESFCVDMIVDTIGDLRSQMANYYYDQNPETKAPKLGPLQKETVPYYLKKLDKTVEENGGYFVGGQLTWADLYFVAISDYMQRMAEIDMFADYPNLQSLKNKVVNIPQIKKWIEKRPADVY</sequence>
<dbReference type="PROSITE" id="PS50404">
    <property type="entry name" value="GST_NTER"/>
    <property type="match status" value="1"/>
</dbReference>
<dbReference type="InterPro" id="IPR010987">
    <property type="entry name" value="Glutathione-S-Trfase_C-like"/>
</dbReference>
<comment type="catalytic activity">
    <reaction evidence="4">
        <text>RX + glutathione = an S-substituted glutathione + a halide anion + H(+)</text>
        <dbReference type="Rhea" id="RHEA:16437"/>
        <dbReference type="ChEBI" id="CHEBI:15378"/>
        <dbReference type="ChEBI" id="CHEBI:16042"/>
        <dbReference type="ChEBI" id="CHEBI:17792"/>
        <dbReference type="ChEBI" id="CHEBI:57925"/>
        <dbReference type="ChEBI" id="CHEBI:90779"/>
        <dbReference type="EC" id="2.5.1.18"/>
    </reaction>
</comment>
<protein>
    <recommendedName>
        <fullName evidence="1">glutathione transferase</fullName>
        <ecNumber evidence="1">2.5.1.18</ecNumber>
    </recommendedName>
</protein>
<dbReference type="Gene3D" id="1.20.1050.10">
    <property type="match status" value="1"/>
</dbReference>
<dbReference type="PANTHER" id="PTHR11571">
    <property type="entry name" value="GLUTATHIONE S-TRANSFERASE"/>
    <property type="match status" value="1"/>
</dbReference>
<organism evidence="7 8">
    <name type="scientific">Polyplax serrata</name>
    <name type="common">Common mouse louse</name>
    <dbReference type="NCBI Taxonomy" id="468196"/>
    <lineage>
        <taxon>Eukaryota</taxon>
        <taxon>Metazoa</taxon>
        <taxon>Ecdysozoa</taxon>
        <taxon>Arthropoda</taxon>
        <taxon>Hexapoda</taxon>
        <taxon>Insecta</taxon>
        <taxon>Pterygota</taxon>
        <taxon>Neoptera</taxon>
        <taxon>Paraneoptera</taxon>
        <taxon>Psocodea</taxon>
        <taxon>Troctomorpha</taxon>
        <taxon>Phthiraptera</taxon>
        <taxon>Anoplura</taxon>
        <taxon>Polyplacidae</taxon>
        <taxon>Polyplax</taxon>
    </lineage>
</organism>
<accession>A0AAN8SGF3</accession>
<dbReference type="Proteomes" id="UP001372834">
    <property type="component" value="Unassembled WGS sequence"/>
</dbReference>
<dbReference type="SFLD" id="SFLDG01205">
    <property type="entry name" value="AMPS.1"/>
    <property type="match status" value="1"/>
</dbReference>
<dbReference type="PANTHER" id="PTHR11571:SF224">
    <property type="entry name" value="HEMATOPOIETIC PROSTAGLANDIN D SYNTHASE"/>
    <property type="match status" value="1"/>
</dbReference>
<dbReference type="SFLD" id="SFLDG00363">
    <property type="entry name" value="AMPS_(cytGST):_Alpha-__Mu-__Pi"/>
    <property type="match status" value="1"/>
</dbReference>
<dbReference type="InterPro" id="IPR036249">
    <property type="entry name" value="Thioredoxin-like_sf"/>
</dbReference>
<dbReference type="SUPFAM" id="SSF47616">
    <property type="entry name" value="GST C-terminal domain-like"/>
    <property type="match status" value="1"/>
</dbReference>
<dbReference type="SUPFAM" id="SSF52833">
    <property type="entry name" value="Thioredoxin-like"/>
    <property type="match status" value="1"/>
</dbReference>
<feature type="domain" description="GST N-terminal" evidence="5">
    <location>
        <begin position="3"/>
        <end position="80"/>
    </location>
</feature>
<evidence type="ECO:0000259" key="6">
    <source>
        <dbReference type="PROSITE" id="PS50405"/>
    </source>
</evidence>